<proteinExistence type="predicted"/>
<keyword evidence="1" id="KW-0472">Membrane</keyword>
<dbReference type="Pfam" id="PF13962">
    <property type="entry name" value="PGG"/>
    <property type="match status" value="1"/>
</dbReference>
<keyword evidence="4" id="KW-1185">Reference proteome</keyword>
<keyword evidence="1" id="KW-0812">Transmembrane</keyword>
<dbReference type="EMBL" id="JACBKZ010000001">
    <property type="protein sequence ID" value="KAF5959061.1"/>
    <property type="molecule type" value="Genomic_DNA"/>
</dbReference>
<gene>
    <name evidence="3" type="ORF">HYC85_000270</name>
</gene>
<accession>A0A7J7I3C6</accession>
<comment type="caution">
    <text evidence="3">The sequence shown here is derived from an EMBL/GenBank/DDBJ whole genome shotgun (WGS) entry which is preliminary data.</text>
</comment>
<feature type="transmembrane region" description="Helical" evidence="1">
    <location>
        <begin position="193"/>
        <end position="221"/>
    </location>
</feature>
<evidence type="ECO:0000313" key="3">
    <source>
        <dbReference type="EMBL" id="KAF5959061.1"/>
    </source>
</evidence>
<dbReference type="InterPro" id="IPR026961">
    <property type="entry name" value="PGG_dom"/>
</dbReference>
<evidence type="ECO:0000256" key="1">
    <source>
        <dbReference type="SAM" id="Phobius"/>
    </source>
</evidence>
<dbReference type="AlphaFoldDB" id="A0A7J7I3C6"/>
<feature type="domain" description="PGG" evidence="2">
    <location>
        <begin position="105"/>
        <end position="217"/>
    </location>
</feature>
<reference evidence="3 4" key="2">
    <citation type="submission" date="2020-07" db="EMBL/GenBank/DDBJ databases">
        <title>Genome assembly of wild tea tree DASZ reveals pedigree and selection history of tea varieties.</title>
        <authorList>
            <person name="Zhang W."/>
        </authorList>
    </citation>
    <scope>NUCLEOTIDE SEQUENCE [LARGE SCALE GENOMIC DNA]</scope>
    <source>
        <strain evidence="4">cv. G240</strain>
        <tissue evidence="3">Leaf</tissue>
    </source>
</reference>
<sequence>MDSKDSQDDKSSIEIGADRALMVVLKALYSFGNPLRTKRTKSSSSTVTKAFRFEINNVRFAGSEEELEGVEKLVVPRNKEERNSDKLTPAEVFTNTHMKLVKRGEKWMRGTATSCTFVAALIATVVFAAAITIPGGNDSNGHPIFSKKPIFLLFIICDAFALFSSISSVLLFLSILTSRYGEDDFHVSLPRILYFGLITLFLSILSTMIAFGVILYLLVFGKSHKEWIAIPFVVLPPSIPVVLYLRSQYNLLFGIYTSTYQNIFVKQSDGMLY</sequence>
<dbReference type="GO" id="GO:0016020">
    <property type="term" value="C:membrane"/>
    <property type="evidence" value="ECO:0007669"/>
    <property type="project" value="TreeGrafter"/>
</dbReference>
<protein>
    <recommendedName>
        <fullName evidence="2">PGG domain-containing protein</fullName>
    </recommendedName>
</protein>
<name>A0A7J7I3C6_CAMSI</name>
<dbReference type="Proteomes" id="UP000593564">
    <property type="component" value="Unassembled WGS sequence"/>
</dbReference>
<feature type="transmembrane region" description="Helical" evidence="1">
    <location>
        <begin position="227"/>
        <end position="245"/>
    </location>
</feature>
<reference evidence="4" key="1">
    <citation type="journal article" date="2020" name="Nat. Commun.">
        <title>Genome assembly of wild tea tree DASZ reveals pedigree and selection history of tea varieties.</title>
        <authorList>
            <person name="Zhang W."/>
            <person name="Zhang Y."/>
            <person name="Qiu H."/>
            <person name="Guo Y."/>
            <person name="Wan H."/>
            <person name="Zhang X."/>
            <person name="Scossa F."/>
            <person name="Alseekh S."/>
            <person name="Zhang Q."/>
            <person name="Wang P."/>
            <person name="Xu L."/>
            <person name="Schmidt M.H."/>
            <person name="Jia X."/>
            <person name="Li D."/>
            <person name="Zhu A."/>
            <person name="Guo F."/>
            <person name="Chen W."/>
            <person name="Ni D."/>
            <person name="Usadel B."/>
            <person name="Fernie A.R."/>
            <person name="Wen W."/>
        </authorList>
    </citation>
    <scope>NUCLEOTIDE SEQUENCE [LARGE SCALE GENOMIC DNA]</scope>
    <source>
        <strain evidence="4">cv. G240</strain>
    </source>
</reference>
<organism evidence="3 4">
    <name type="scientific">Camellia sinensis</name>
    <name type="common">Tea plant</name>
    <name type="synonym">Thea sinensis</name>
    <dbReference type="NCBI Taxonomy" id="4442"/>
    <lineage>
        <taxon>Eukaryota</taxon>
        <taxon>Viridiplantae</taxon>
        <taxon>Streptophyta</taxon>
        <taxon>Embryophyta</taxon>
        <taxon>Tracheophyta</taxon>
        <taxon>Spermatophyta</taxon>
        <taxon>Magnoliopsida</taxon>
        <taxon>eudicotyledons</taxon>
        <taxon>Gunneridae</taxon>
        <taxon>Pentapetalae</taxon>
        <taxon>asterids</taxon>
        <taxon>Ericales</taxon>
        <taxon>Theaceae</taxon>
        <taxon>Camellia</taxon>
    </lineage>
</organism>
<feature type="transmembrane region" description="Helical" evidence="1">
    <location>
        <begin position="107"/>
        <end position="130"/>
    </location>
</feature>
<keyword evidence="1" id="KW-1133">Transmembrane helix</keyword>
<dbReference type="PANTHER" id="PTHR24177">
    <property type="entry name" value="CASKIN"/>
    <property type="match status" value="1"/>
</dbReference>
<evidence type="ECO:0000313" key="4">
    <source>
        <dbReference type="Proteomes" id="UP000593564"/>
    </source>
</evidence>
<dbReference type="PANTHER" id="PTHR24177:SF292">
    <property type="entry name" value="ANKYRIN REPEAT FAMILY PROTEIN-RELATED"/>
    <property type="match status" value="1"/>
</dbReference>
<evidence type="ECO:0000259" key="2">
    <source>
        <dbReference type="Pfam" id="PF13962"/>
    </source>
</evidence>
<feature type="transmembrane region" description="Helical" evidence="1">
    <location>
        <begin position="150"/>
        <end position="173"/>
    </location>
</feature>